<evidence type="ECO:0000313" key="2">
    <source>
        <dbReference type="Proteomes" id="UP000615326"/>
    </source>
</evidence>
<proteinExistence type="predicted"/>
<organism evidence="1 2">
    <name type="scientific">Acetobacter fallax</name>
    <dbReference type="NCBI Taxonomy" id="1737473"/>
    <lineage>
        <taxon>Bacteria</taxon>
        <taxon>Pseudomonadati</taxon>
        <taxon>Pseudomonadota</taxon>
        <taxon>Alphaproteobacteria</taxon>
        <taxon>Acetobacterales</taxon>
        <taxon>Acetobacteraceae</taxon>
        <taxon>Acetobacter</taxon>
    </lineage>
</organism>
<comment type="caution">
    <text evidence="1">The sequence shown here is derived from an EMBL/GenBank/DDBJ whole genome shotgun (WGS) entry which is preliminary data.</text>
</comment>
<protein>
    <submittedName>
        <fullName evidence="1">Uncharacterized protein</fullName>
    </submittedName>
</protein>
<dbReference type="Proteomes" id="UP000615326">
    <property type="component" value="Unassembled WGS sequence"/>
</dbReference>
<evidence type="ECO:0000313" key="1">
    <source>
        <dbReference type="EMBL" id="NHO33816.1"/>
    </source>
</evidence>
<dbReference type="EMBL" id="WOSW01000039">
    <property type="protein sequence ID" value="NHO33816.1"/>
    <property type="molecule type" value="Genomic_DNA"/>
</dbReference>
<accession>A0ABX0KFC0</accession>
<gene>
    <name evidence="1" type="ORF">GOB84_14905</name>
</gene>
<reference evidence="1 2" key="1">
    <citation type="journal article" date="2020" name="Int. J. Syst. Evol. Microbiol.">
        <title>Novel acetic acid bacteria from cider fermentations: Acetobacter conturbans sp. nov. and Acetobacter fallax sp. nov.</title>
        <authorList>
            <person name="Sombolestani A.S."/>
            <person name="Cleenwerck I."/>
            <person name="Cnockaert M."/>
            <person name="Borremans W."/>
            <person name="Wieme A.D."/>
            <person name="De Vuyst L."/>
            <person name="Vandamme P."/>
        </authorList>
    </citation>
    <scope>NUCLEOTIDE SEQUENCE [LARGE SCALE GENOMIC DNA]</scope>
    <source>
        <strain evidence="1 2">LMG 1637</strain>
    </source>
</reference>
<keyword evidence="2" id="KW-1185">Reference proteome</keyword>
<sequence>MEITIYGVLLHVLLDNVDAVMDAEPDNETPDSLLGLLSIRNQPFMIHAVIDNYILEKLGKHTADNINEAEIYSIIEEDDPYFGTLLAVAAGSDVIFHPNPSETPYANAKLSLVRYDRIPK</sequence>
<name>A0ABX0KFC0_9PROT</name>